<evidence type="ECO:0000313" key="2">
    <source>
        <dbReference type="Proteomes" id="UP000199477"/>
    </source>
</evidence>
<gene>
    <name evidence="1" type="ORF">SAMN02799615_03422</name>
</gene>
<dbReference type="AlphaFoldDB" id="A0A1I2ID28"/>
<dbReference type="RefSeq" id="WP_026635662.1">
    <property type="nucleotide sequence ID" value="NZ_FONH01000016.1"/>
</dbReference>
<keyword evidence="2" id="KW-1185">Reference proteome</keyword>
<reference evidence="2" key="1">
    <citation type="submission" date="2016-10" db="EMBL/GenBank/DDBJ databases">
        <authorList>
            <person name="Varghese N."/>
            <person name="Submissions S."/>
        </authorList>
    </citation>
    <scope>NUCLEOTIDE SEQUENCE [LARGE SCALE GENOMIC DNA]</scope>
    <source>
        <strain evidence="2">UNC178MFTsu3.1</strain>
    </source>
</reference>
<organism evidence="1 2">
    <name type="scientific">Dyella marensis</name>
    <dbReference type="NCBI Taxonomy" id="500610"/>
    <lineage>
        <taxon>Bacteria</taxon>
        <taxon>Pseudomonadati</taxon>
        <taxon>Pseudomonadota</taxon>
        <taxon>Gammaproteobacteria</taxon>
        <taxon>Lysobacterales</taxon>
        <taxon>Rhodanobacteraceae</taxon>
        <taxon>Dyella</taxon>
    </lineage>
</organism>
<dbReference type="GO" id="GO:0005975">
    <property type="term" value="P:carbohydrate metabolic process"/>
    <property type="evidence" value="ECO:0007669"/>
    <property type="project" value="InterPro"/>
</dbReference>
<sequence>MPGIFTVSLDLELYWGVRDARSIASYESNLRGERDAIRGMLQLFDEHAVHATWATLGFLFYKDADELRRNLPEVLPDYRRQQLSSYRYLQEHAWNTADDPYHFAPEMVELIRDYDGQEIGTHTFSHYYCLEDGQTLEAFRADLKAALAAARSHGIPIASLVFPRNQSNQEYLAVLDELGIACYRGNENAAFYTPRNQREQNLIVRASRLLDSYINLSGYHTYALEDCARSRPFNIPSSRFLRPYSRSLAPLEGLRLRRIKRAMLDAATGGRLFHLWWHPHNFGANTARNLACLAEVLGYYGYLRERFGMQSLNMGEVANLLEDMHAGQA</sequence>
<protein>
    <submittedName>
        <fullName evidence="1">Polysaccharide deacetylase</fullName>
    </submittedName>
</protein>
<accession>A0A1I2ID28</accession>
<dbReference type="SUPFAM" id="SSF88713">
    <property type="entry name" value="Glycoside hydrolase/deacetylase"/>
    <property type="match status" value="1"/>
</dbReference>
<dbReference type="Pfam" id="PF10096">
    <property type="entry name" value="DUF2334"/>
    <property type="match status" value="1"/>
</dbReference>
<dbReference type="Proteomes" id="UP000199477">
    <property type="component" value="Unassembled WGS sequence"/>
</dbReference>
<dbReference type="STRING" id="500610.SAMN02799615_03422"/>
<dbReference type="InterPro" id="IPR018763">
    <property type="entry name" value="DUF2334"/>
</dbReference>
<dbReference type="CDD" id="cd10929">
    <property type="entry name" value="CE4_u5"/>
    <property type="match status" value="1"/>
</dbReference>
<name>A0A1I2ID28_9GAMM</name>
<proteinExistence type="predicted"/>
<dbReference type="InterPro" id="IPR011330">
    <property type="entry name" value="Glyco_hydro/deAcase_b/a-brl"/>
</dbReference>
<dbReference type="EMBL" id="FONH01000016">
    <property type="protein sequence ID" value="SFF40272.1"/>
    <property type="molecule type" value="Genomic_DNA"/>
</dbReference>
<dbReference type="Gene3D" id="3.20.20.370">
    <property type="entry name" value="Glycoside hydrolase/deacetylase"/>
    <property type="match status" value="1"/>
</dbReference>
<evidence type="ECO:0000313" key="1">
    <source>
        <dbReference type="EMBL" id="SFF40272.1"/>
    </source>
</evidence>